<evidence type="ECO:0000256" key="2">
    <source>
        <dbReference type="ARBA" id="ARBA00005896"/>
    </source>
</evidence>
<protein>
    <recommendedName>
        <fullName evidence="7">TauD/TfdA-like domain-containing protein</fullName>
    </recommendedName>
</protein>
<gene>
    <name evidence="8" type="ORF">HF325_004117</name>
</gene>
<evidence type="ECO:0000256" key="3">
    <source>
        <dbReference type="ARBA" id="ARBA00022723"/>
    </source>
</evidence>
<dbReference type="InterPro" id="IPR051323">
    <property type="entry name" value="AtsK-like"/>
</dbReference>
<dbReference type="Proteomes" id="UP000649328">
    <property type="component" value="Unassembled WGS sequence"/>
</dbReference>
<dbReference type="PANTHER" id="PTHR30468:SF9">
    <property type="entry name" value="ALPHA-KETOGLUTARATE-DEPENDENT TAURINE DIOXYGENASE (AFU_ORTHOLOGUE AFUA_3G01010)"/>
    <property type="match status" value="1"/>
</dbReference>
<dbReference type="GO" id="GO:0005737">
    <property type="term" value="C:cytoplasm"/>
    <property type="evidence" value="ECO:0007669"/>
    <property type="project" value="TreeGrafter"/>
</dbReference>
<comment type="cofactor">
    <cofactor evidence="1">
        <name>Fe(2+)</name>
        <dbReference type="ChEBI" id="CHEBI:29033"/>
    </cofactor>
</comment>
<keyword evidence="4" id="KW-0223">Dioxygenase</keyword>
<dbReference type="FunFam" id="3.60.130.10:FF:000008">
    <property type="entry name" value="Alpha-ketoglutarate-dependent taurine dioxygenase"/>
    <property type="match status" value="1"/>
</dbReference>
<keyword evidence="9" id="KW-1185">Reference proteome</keyword>
<dbReference type="InterPro" id="IPR042098">
    <property type="entry name" value="TauD-like_sf"/>
</dbReference>
<comment type="similarity">
    <text evidence="2">Belongs to the TfdA dioxygenase family.</text>
</comment>
<evidence type="ECO:0000256" key="4">
    <source>
        <dbReference type="ARBA" id="ARBA00022964"/>
    </source>
</evidence>
<accession>A0A8H7L9C9</accession>
<keyword evidence="3" id="KW-0479">Metal-binding</keyword>
<keyword evidence="6" id="KW-0408">Iron</keyword>
<keyword evidence="5" id="KW-0560">Oxidoreductase</keyword>
<dbReference type="InterPro" id="IPR003819">
    <property type="entry name" value="TauD/TfdA-like"/>
</dbReference>
<evidence type="ECO:0000259" key="7">
    <source>
        <dbReference type="Pfam" id="PF02668"/>
    </source>
</evidence>
<dbReference type="AlphaFoldDB" id="A0A8H7L9C9"/>
<reference evidence="8" key="1">
    <citation type="submission" date="2020-10" db="EMBL/GenBank/DDBJ databases">
        <title>The Whole-Genome Sequence of Metschnikowia persimmonesis, a Novel Endophytic Yeast Species Isolated from Medicinal Plant Diospyros kaki Thumb.</title>
        <authorList>
            <person name="Rahmat E."/>
            <person name="Kang Y."/>
        </authorList>
    </citation>
    <scope>NUCLEOTIDE SEQUENCE</scope>
    <source>
        <strain evidence="8">KIOM G15050</strain>
    </source>
</reference>
<evidence type="ECO:0000256" key="1">
    <source>
        <dbReference type="ARBA" id="ARBA00001954"/>
    </source>
</evidence>
<dbReference type="EMBL" id="JACBPP010000005">
    <property type="protein sequence ID" value="KAF8001616.1"/>
    <property type="molecule type" value="Genomic_DNA"/>
</dbReference>
<sequence length="428" mass="48396">MAPPAATQNAPSDDYSAIVNKLAKFNIPGIGLSASWLEKLPEPARKRFEKNGIDLSKGYPKVPERNEIPTFLDEAYEIRNKEYPYIERGKNADPEKKALFGAAKEVNNLTAHIGTEIVGLQLSALNDKQKDELALLIAERVVVFFKDQDLSPQKQLELGKYWGQVEVHPQATRVPNTVEGEDLAGITVIWQDYAREFFGIPLTFKDATKGTGSWHADLVHEFQPAGITHLHNDTIPSVGGDTLWASGYAAYDKLSPSFQQFLDGKTAIFRSAHQYLDRENPLSGPKYIEREHPIVRTHPATGWKYLFVSRGKTLRIVGLEPAESSLILDYLFKVYETNLDIQVRWNWKSKENYGTSAIWDNRIANHNAVWDHEGKQPRHGTRVTSLAEVPYLIQHPSLRERLWVCDSNELVADKNEIIPFLSGLKSRI</sequence>
<proteinExistence type="inferred from homology"/>
<dbReference type="GO" id="GO:0016706">
    <property type="term" value="F:2-oxoglutarate-dependent dioxygenase activity"/>
    <property type="evidence" value="ECO:0007669"/>
    <property type="project" value="TreeGrafter"/>
</dbReference>
<comment type="caution">
    <text evidence="8">The sequence shown here is derived from an EMBL/GenBank/DDBJ whole genome shotgun (WGS) entry which is preliminary data.</text>
</comment>
<organism evidence="8 9">
    <name type="scientific">Metschnikowia pulcherrima</name>
    <dbReference type="NCBI Taxonomy" id="27326"/>
    <lineage>
        <taxon>Eukaryota</taxon>
        <taxon>Fungi</taxon>
        <taxon>Dikarya</taxon>
        <taxon>Ascomycota</taxon>
        <taxon>Saccharomycotina</taxon>
        <taxon>Pichiomycetes</taxon>
        <taxon>Metschnikowiaceae</taxon>
        <taxon>Metschnikowia</taxon>
    </lineage>
</organism>
<dbReference type="OrthoDB" id="10257314at2759"/>
<dbReference type="PANTHER" id="PTHR30468">
    <property type="entry name" value="ALPHA-KETOGLUTARATE-DEPENDENT SULFONATE DIOXYGENASE"/>
    <property type="match status" value="1"/>
</dbReference>
<evidence type="ECO:0000256" key="6">
    <source>
        <dbReference type="ARBA" id="ARBA00023004"/>
    </source>
</evidence>
<dbReference type="GO" id="GO:0046872">
    <property type="term" value="F:metal ion binding"/>
    <property type="evidence" value="ECO:0007669"/>
    <property type="project" value="UniProtKB-KW"/>
</dbReference>
<evidence type="ECO:0000256" key="5">
    <source>
        <dbReference type="ARBA" id="ARBA00023002"/>
    </source>
</evidence>
<evidence type="ECO:0000313" key="8">
    <source>
        <dbReference type="EMBL" id="KAF8001616.1"/>
    </source>
</evidence>
<dbReference type="Gene3D" id="3.60.130.10">
    <property type="entry name" value="Clavaminate synthase-like"/>
    <property type="match status" value="1"/>
</dbReference>
<feature type="domain" description="TauD/TfdA-like" evidence="7">
    <location>
        <begin position="106"/>
        <end position="384"/>
    </location>
</feature>
<dbReference type="SUPFAM" id="SSF51197">
    <property type="entry name" value="Clavaminate synthase-like"/>
    <property type="match status" value="1"/>
</dbReference>
<name>A0A8H7L9C9_9ASCO</name>
<evidence type="ECO:0000313" key="9">
    <source>
        <dbReference type="Proteomes" id="UP000649328"/>
    </source>
</evidence>
<dbReference type="Pfam" id="PF02668">
    <property type="entry name" value="TauD"/>
    <property type="match status" value="1"/>
</dbReference>